<dbReference type="GO" id="GO:0016907">
    <property type="term" value="F:G protein-coupled acetylcholine receptor activity"/>
    <property type="evidence" value="ECO:0007669"/>
    <property type="project" value="TreeGrafter"/>
</dbReference>
<sequence>MNLEETGSGHVVDIHAIRQILTKSLTIMTVSTYGRSARDSSHETVVTLTQLARARAAAIGMMCNTTDPAAAGCQHLAMPSDTGLEFNPSDGPTQPSYIMDLDPLASSSPEVENLINFILWLIWALIVFGNILVLVVITRDKELLLKPANIFILNLSICDLLVGVVSMTFQNIWRLRGFWTFGEFMCKAWFIIDFTSTTQSAFAITLISFDRFMLVSTGLKYKQYITLPVTCVLIVVTWCCAFTLNAVPILMSDKIFEPWVDYATECDLAIMYRFAYHLATSMLSFVLPVILVALFNITVYNNIRQRAKRFQSTRSRTSNSSTRGSQGRSTSDYKKHRKAAITLALIVGVFLICWVPYWIQQLLFLFTLGHHSTFLASDAWAYLLWSNSAVNPVLYAVTNPRIRSGMLYILRKPLPKRFAARARQRRAMEYNLGETNMTKITRQDGD</sequence>
<feature type="transmembrane region" description="Helical" evidence="10">
    <location>
        <begin position="339"/>
        <end position="359"/>
    </location>
</feature>
<dbReference type="SUPFAM" id="SSF81321">
    <property type="entry name" value="Family A G protein-coupled receptor-like"/>
    <property type="match status" value="1"/>
</dbReference>
<dbReference type="InterPro" id="IPR000276">
    <property type="entry name" value="GPCR_Rhodpsn"/>
</dbReference>
<feature type="compositionally biased region" description="Low complexity" evidence="9">
    <location>
        <begin position="312"/>
        <end position="330"/>
    </location>
</feature>
<name>A0A913YXY4_PATMI</name>
<dbReference type="PRINTS" id="PR00237">
    <property type="entry name" value="GPCRRHODOPSN"/>
</dbReference>
<evidence type="ECO:0000313" key="13">
    <source>
        <dbReference type="Proteomes" id="UP000887568"/>
    </source>
</evidence>
<evidence type="ECO:0000256" key="2">
    <source>
        <dbReference type="ARBA" id="ARBA00022475"/>
    </source>
</evidence>
<evidence type="ECO:0000256" key="6">
    <source>
        <dbReference type="ARBA" id="ARBA00023136"/>
    </source>
</evidence>
<evidence type="ECO:0000256" key="7">
    <source>
        <dbReference type="ARBA" id="ARBA00023170"/>
    </source>
</evidence>
<feature type="transmembrane region" description="Helical" evidence="10">
    <location>
        <begin position="274"/>
        <end position="299"/>
    </location>
</feature>
<evidence type="ECO:0000256" key="3">
    <source>
        <dbReference type="ARBA" id="ARBA00022692"/>
    </source>
</evidence>
<organism evidence="12 13">
    <name type="scientific">Patiria miniata</name>
    <name type="common">Bat star</name>
    <name type="synonym">Asterina miniata</name>
    <dbReference type="NCBI Taxonomy" id="46514"/>
    <lineage>
        <taxon>Eukaryota</taxon>
        <taxon>Metazoa</taxon>
        <taxon>Echinodermata</taxon>
        <taxon>Eleutherozoa</taxon>
        <taxon>Asterozoa</taxon>
        <taxon>Asteroidea</taxon>
        <taxon>Valvatacea</taxon>
        <taxon>Valvatida</taxon>
        <taxon>Asterinidae</taxon>
        <taxon>Patiria</taxon>
    </lineage>
</organism>
<reference evidence="12" key="1">
    <citation type="submission" date="2022-11" db="UniProtKB">
        <authorList>
            <consortium name="EnsemblMetazoa"/>
        </authorList>
    </citation>
    <scope>IDENTIFICATION</scope>
</reference>
<evidence type="ECO:0000259" key="11">
    <source>
        <dbReference type="PROSITE" id="PS50262"/>
    </source>
</evidence>
<keyword evidence="5" id="KW-0297">G-protein coupled receptor</keyword>
<comment type="subcellular location">
    <subcellularLocation>
        <location evidence="1">Cell membrane</location>
        <topology evidence="1">Multi-pass membrane protein</topology>
    </subcellularLocation>
</comment>
<feature type="transmembrane region" description="Helical" evidence="10">
    <location>
        <begin position="150"/>
        <end position="169"/>
    </location>
</feature>
<keyword evidence="7" id="KW-0675">Receptor</keyword>
<keyword evidence="3 10" id="KW-0812">Transmembrane</keyword>
<evidence type="ECO:0000256" key="5">
    <source>
        <dbReference type="ARBA" id="ARBA00023040"/>
    </source>
</evidence>
<keyword evidence="6 10" id="KW-0472">Membrane</keyword>
<keyword evidence="2" id="KW-1003">Cell membrane</keyword>
<accession>A0A913YXY4</accession>
<dbReference type="AlphaFoldDB" id="A0A913YXY4"/>
<evidence type="ECO:0000313" key="12">
    <source>
        <dbReference type="EnsemblMetazoa" id="XP_038044227.1"/>
    </source>
</evidence>
<keyword evidence="13" id="KW-1185">Reference proteome</keyword>
<evidence type="ECO:0000256" key="8">
    <source>
        <dbReference type="ARBA" id="ARBA00023224"/>
    </source>
</evidence>
<evidence type="ECO:0000256" key="1">
    <source>
        <dbReference type="ARBA" id="ARBA00004651"/>
    </source>
</evidence>
<dbReference type="GO" id="GO:0004993">
    <property type="term" value="F:G protein-coupled serotonin receptor activity"/>
    <property type="evidence" value="ECO:0007669"/>
    <property type="project" value="TreeGrafter"/>
</dbReference>
<dbReference type="PANTHER" id="PTHR24247">
    <property type="entry name" value="5-HYDROXYTRYPTAMINE RECEPTOR"/>
    <property type="match status" value="1"/>
</dbReference>
<dbReference type="PANTHER" id="PTHR24247:SF195">
    <property type="entry name" value="G-PROTEIN COUPLED RECEPTORS FAMILY 1 PROFILE DOMAIN-CONTAINING PROTEIN"/>
    <property type="match status" value="1"/>
</dbReference>
<evidence type="ECO:0000256" key="4">
    <source>
        <dbReference type="ARBA" id="ARBA00022989"/>
    </source>
</evidence>
<feature type="transmembrane region" description="Helical" evidence="10">
    <location>
        <begin position="189"/>
        <end position="212"/>
    </location>
</feature>
<keyword evidence="8" id="KW-0807">Transducer</keyword>
<feature type="transmembrane region" description="Helical" evidence="10">
    <location>
        <begin position="117"/>
        <end position="138"/>
    </location>
</feature>
<dbReference type="RefSeq" id="XP_038044227.1">
    <property type="nucleotide sequence ID" value="XM_038188299.1"/>
</dbReference>
<dbReference type="OrthoDB" id="10071887at2759"/>
<dbReference type="GO" id="GO:0005886">
    <property type="term" value="C:plasma membrane"/>
    <property type="evidence" value="ECO:0007669"/>
    <property type="project" value="UniProtKB-SubCell"/>
</dbReference>
<feature type="domain" description="G-protein coupled receptors family 1 profile" evidence="11">
    <location>
        <begin position="129"/>
        <end position="395"/>
    </location>
</feature>
<keyword evidence="4 10" id="KW-1133">Transmembrane helix</keyword>
<proteinExistence type="predicted"/>
<dbReference type="GO" id="GO:0030425">
    <property type="term" value="C:dendrite"/>
    <property type="evidence" value="ECO:0007669"/>
    <property type="project" value="TreeGrafter"/>
</dbReference>
<evidence type="ECO:0000256" key="9">
    <source>
        <dbReference type="SAM" id="MobiDB-lite"/>
    </source>
</evidence>
<dbReference type="GO" id="GO:0045202">
    <property type="term" value="C:synapse"/>
    <property type="evidence" value="ECO:0007669"/>
    <property type="project" value="TreeGrafter"/>
</dbReference>
<feature type="region of interest" description="Disordered" evidence="9">
    <location>
        <begin position="311"/>
        <end position="331"/>
    </location>
</feature>
<evidence type="ECO:0000256" key="10">
    <source>
        <dbReference type="SAM" id="Phobius"/>
    </source>
</evidence>
<dbReference type="EnsemblMetazoa" id="XM_038188299.1">
    <property type="protein sequence ID" value="XP_038044227.1"/>
    <property type="gene ID" value="LOC119718874"/>
</dbReference>
<dbReference type="GeneID" id="119718874"/>
<dbReference type="PROSITE" id="PS50262">
    <property type="entry name" value="G_PROTEIN_RECEP_F1_2"/>
    <property type="match status" value="1"/>
</dbReference>
<feature type="transmembrane region" description="Helical" evidence="10">
    <location>
        <begin position="379"/>
        <end position="397"/>
    </location>
</feature>
<dbReference type="GO" id="GO:0007187">
    <property type="term" value="P:G protein-coupled receptor signaling pathway, coupled to cyclic nucleotide second messenger"/>
    <property type="evidence" value="ECO:0007669"/>
    <property type="project" value="TreeGrafter"/>
</dbReference>
<dbReference type="Proteomes" id="UP000887568">
    <property type="component" value="Unplaced"/>
</dbReference>
<dbReference type="Pfam" id="PF00001">
    <property type="entry name" value="7tm_1"/>
    <property type="match status" value="1"/>
</dbReference>
<dbReference type="Gene3D" id="1.20.1070.10">
    <property type="entry name" value="Rhodopsin 7-helix transmembrane proteins"/>
    <property type="match status" value="1"/>
</dbReference>
<dbReference type="OMA" id="GETNMTK"/>
<protein>
    <recommendedName>
        <fullName evidence="11">G-protein coupled receptors family 1 profile domain-containing protein</fullName>
    </recommendedName>
</protein>
<dbReference type="GO" id="GO:0007197">
    <property type="term" value="P:adenylate cyclase-inhibiting G protein-coupled acetylcholine receptor signaling pathway"/>
    <property type="evidence" value="ECO:0007669"/>
    <property type="project" value="TreeGrafter"/>
</dbReference>
<dbReference type="InterPro" id="IPR017452">
    <property type="entry name" value="GPCR_Rhodpsn_7TM"/>
</dbReference>
<feature type="transmembrane region" description="Helical" evidence="10">
    <location>
        <begin position="224"/>
        <end position="251"/>
    </location>
</feature>